<dbReference type="KEGG" id="glt:GlitD10_2420"/>
<protein>
    <recommendedName>
        <fullName evidence="3">DUF2281 domain-containing protein</fullName>
    </recommendedName>
</protein>
<dbReference type="RefSeq" id="WP_071455150.1">
    <property type="nucleotide sequence ID" value="NZ_CP017675.1"/>
</dbReference>
<accession>A0A1J0AFP6</accession>
<gene>
    <name evidence="1" type="ORF">GlitD10_2420</name>
</gene>
<sequence>MNVKEIEEAILHLSPKELSKLTDWLVEHRAKSWDAEIEQDLESGKLDKLLDEVDKEYAAGLATFL</sequence>
<evidence type="ECO:0000313" key="1">
    <source>
        <dbReference type="EMBL" id="APB34754.1"/>
    </source>
</evidence>
<evidence type="ECO:0000313" key="2">
    <source>
        <dbReference type="Proteomes" id="UP000180235"/>
    </source>
</evidence>
<dbReference type="STRING" id="1188229.GlitD10_2420"/>
<dbReference type="AlphaFoldDB" id="A0A1J0AFP6"/>
<dbReference type="EMBL" id="CP017675">
    <property type="protein sequence ID" value="APB34754.1"/>
    <property type="molecule type" value="Genomic_DNA"/>
</dbReference>
<keyword evidence="2" id="KW-1185">Reference proteome</keyword>
<proteinExistence type="predicted"/>
<evidence type="ECO:0008006" key="3">
    <source>
        <dbReference type="Google" id="ProtNLM"/>
    </source>
</evidence>
<reference evidence="1 2" key="1">
    <citation type="submission" date="2016-10" db="EMBL/GenBank/DDBJ databases">
        <title>Description of Gloeomargarita lithophora gen. nov., sp. nov., a thylakoid-bearing basal-branching cyanobacterium with intracellular carbonates, and proposal for Gloeomargaritales ord. nov.</title>
        <authorList>
            <person name="Moreira D."/>
            <person name="Tavera R."/>
            <person name="Benzerara K."/>
            <person name="Skouri-Panet F."/>
            <person name="Couradeau E."/>
            <person name="Gerard E."/>
            <person name="Loussert C."/>
            <person name="Novelo E."/>
            <person name="Zivanovic Y."/>
            <person name="Lopez-Garcia P."/>
        </authorList>
    </citation>
    <scope>NUCLEOTIDE SEQUENCE [LARGE SCALE GENOMIC DNA]</scope>
    <source>
        <strain evidence="1 2">D10</strain>
    </source>
</reference>
<dbReference type="OrthoDB" id="467562at2"/>
<name>A0A1J0AFP6_9CYAN</name>
<organism evidence="1 2">
    <name type="scientific">Gloeomargarita lithophora Alchichica-D10</name>
    <dbReference type="NCBI Taxonomy" id="1188229"/>
    <lineage>
        <taxon>Bacteria</taxon>
        <taxon>Bacillati</taxon>
        <taxon>Cyanobacteriota</taxon>
        <taxon>Cyanophyceae</taxon>
        <taxon>Gloeomargaritales</taxon>
        <taxon>Gloeomargaritaceae</taxon>
        <taxon>Gloeomargarita</taxon>
    </lineage>
</organism>
<dbReference type="Proteomes" id="UP000180235">
    <property type="component" value="Chromosome"/>
</dbReference>